<dbReference type="Proteomes" id="UP000231267">
    <property type="component" value="Unassembled WGS sequence"/>
</dbReference>
<proteinExistence type="predicted"/>
<evidence type="ECO:0000313" key="5">
    <source>
        <dbReference type="Proteomes" id="UP000231267"/>
    </source>
</evidence>
<keyword evidence="1" id="KW-0547">Nucleotide-binding</keyword>
<protein>
    <submittedName>
        <fullName evidence="4">Zeta toxin family protein</fullName>
    </submittedName>
</protein>
<sequence length="188" mass="21338">MTVKNVYIIAGSNGSGKTTFAKKFLPDHAQCEHFVNADLIAQGLSPFSPRVAAMKAGRLVFERVHSLAEKNLNFAFETTLSGRSYISFLKALKKKGYSINIFFLWIPNPELAIIRIKDRVVSGGHDVPAVDVKRRFHRGLYNFLTHYRKLADTWLLFDNSGGVPQLIARDRNSKIEIVNKDLFEKIER</sequence>
<dbReference type="EMBL" id="PFGP01000144">
    <property type="protein sequence ID" value="PIW65833.1"/>
    <property type="molecule type" value="Genomic_DNA"/>
</dbReference>
<reference evidence="4 5" key="1">
    <citation type="submission" date="2017-09" db="EMBL/GenBank/DDBJ databases">
        <title>Depth-based differentiation of microbial function through sediment-hosted aquifers and enrichment of novel symbionts in the deep terrestrial subsurface.</title>
        <authorList>
            <person name="Probst A.J."/>
            <person name="Ladd B."/>
            <person name="Jarett J.K."/>
            <person name="Geller-Mcgrath D.E."/>
            <person name="Sieber C.M."/>
            <person name="Emerson J.B."/>
            <person name="Anantharaman K."/>
            <person name="Thomas B.C."/>
            <person name="Malmstrom R."/>
            <person name="Stieglmeier M."/>
            <person name="Klingl A."/>
            <person name="Woyke T."/>
            <person name="Ryan C.M."/>
            <person name="Banfield J.F."/>
        </authorList>
    </citation>
    <scope>NUCLEOTIDE SEQUENCE [LARGE SCALE GENOMIC DNA]</scope>
    <source>
        <strain evidence="4">CG12_big_fil_rev_8_21_14_0_65_43_15</strain>
    </source>
</reference>
<dbReference type="Gene3D" id="3.40.50.300">
    <property type="entry name" value="P-loop containing nucleotide triphosphate hydrolases"/>
    <property type="match status" value="1"/>
</dbReference>
<gene>
    <name evidence="4" type="ORF">COW11_06525</name>
</gene>
<evidence type="ECO:0000313" key="4">
    <source>
        <dbReference type="EMBL" id="PIW65833.1"/>
    </source>
</evidence>
<evidence type="ECO:0000256" key="2">
    <source>
        <dbReference type="ARBA" id="ARBA00022840"/>
    </source>
</evidence>
<dbReference type="InterPro" id="IPR010488">
    <property type="entry name" value="Zeta_toxin_domain"/>
</dbReference>
<accession>A0A2J0LJR8</accession>
<dbReference type="SUPFAM" id="SSF52540">
    <property type="entry name" value="P-loop containing nucleoside triphosphate hydrolases"/>
    <property type="match status" value="1"/>
</dbReference>
<comment type="caution">
    <text evidence="4">The sequence shown here is derived from an EMBL/GenBank/DDBJ whole genome shotgun (WGS) entry which is preliminary data.</text>
</comment>
<dbReference type="PANTHER" id="PTHR39206">
    <property type="entry name" value="SLL8004 PROTEIN"/>
    <property type="match status" value="1"/>
</dbReference>
<dbReference type="AlphaFoldDB" id="A0A2J0LJR8"/>
<dbReference type="GO" id="GO:0016301">
    <property type="term" value="F:kinase activity"/>
    <property type="evidence" value="ECO:0007669"/>
    <property type="project" value="InterPro"/>
</dbReference>
<dbReference type="Pfam" id="PF06414">
    <property type="entry name" value="Zeta_toxin"/>
    <property type="match status" value="1"/>
</dbReference>
<dbReference type="InterPro" id="IPR027417">
    <property type="entry name" value="P-loop_NTPase"/>
</dbReference>
<organism evidence="4 5">
    <name type="scientific">Candidatus Taenaricola geysiri</name>
    <dbReference type="NCBI Taxonomy" id="1974752"/>
    <lineage>
        <taxon>Bacteria</taxon>
        <taxon>Pseudomonadati</taxon>
        <taxon>Candidatus Omnitrophota</taxon>
        <taxon>Candidatus Taenaricola</taxon>
    </lineage>
</organism>
<dbReference type="PANTHER" id="PTHR39206:SF1">
    <property type="entry name" value="SLL8004 PROTEIN"/>
    <property type="match status" value="1"/>
</dbReference>
<evidence type="ECO:0000259" key="3">
    <source>
        <dbReference type="Pfam" id="PF06414"/>
    </source>
</evidence>
<keyword evidence="2" id="KW-0067">ATP-binding</keyword>
<name>A0A2J0LJR8_9BACT</name>
<feature type="domain" description="Zeta toxin" evidence="3">
    <location>
        <begin position="5"/>
        <end position="130"/>
    </location>
</feature>
<dbReference type="GO" id="GO:0005524">
    <property type="term" value="F:ATP binding"/>
    <property type="evidence" value="ECO:0007669"/>
    <property type="project" value="UniProtKB-KW"/>
</dbReference>
<evidence type="ECO:0000256" key="1">
    <source>
        <dbReference type="ARBA" id="ARBA00022741"/>
    </source>
</evidence>